<organism evidence="2 3">
    <name type="scientific">Solanum verrucosum</name>
    <dbReference type="NCBI Taxonomy" id="315347"/>
    <lineage>
        <taxon>Eukaryota</taxon>
        <taxon>Viridiplantae</taxon>
        <taxon>Streptophyta</taxon>
        <taxon>Embryophyta</taxon>
        <taxon>Tracheophyta</taxon>
        <taxon>Spermatophyta</taxon>
        <taxon>Magnoliopsida</taxon>
        <taxon>eudicotyledons</taxon>
        <taxon>Gunneridae</taxon>
        <taxon>Pentapetalae</taxon>
        <taxon>asterids</taxon>
        <taxon>lamiids</taxon>
        <taxon>Solanales</taxon>
        <taxon>Solanaceae</taxon>
        <taxon>Solanoideae</taxon>
        <taxon>Solaneae</taxon>
        <taxon>Solanum</taxon>
    </lineage>
</organism>
<evidence type="ECO:0000256" key="1">
    <source>
        <dbReference type="SAM" id="MobiDB-lite"/>
    </source>
</evidence>
<evidence type="ECO:0008006" key="4">
    <source>
        <dbReference type="Google" id="ProtNLM"/>
    </source>
</evidence>
<evidence type="ECO:0000313" key="3">
    <source>
        <dbReference type="Proteomes" id="UP001234989"/>
    </source>
</evidence>
<dbReference type="AlphaFoldDB" id="A0AAF0V2B2"/>
<feature type="compositionally biased region" description="Low complexity" evidence="1">
    <location>
        <begin position="80"/>
        <end position="93"/>
    </location>
</feature>
<gene>
    <name evidence="2" type="ORF">MTR67_048806</name>
</gene>
<proteinExistence type="predicted"/>
<protein>
    <recommendedName>
        <fullName evidence="4">Gag-pol polyprotein</fullName>
    </recommendedName>
</protein>
<accession>A0AAF0V2B2</accession>
<dbReference type="EMBL" id="CP133622">
    <property type="protein sequence ID" value="WMV55421.1"/>
    <property type="molecule type" value="Genomic_DNA"/>
</dbReference>
<dbReference type="Proteomes" id="UP001234989">
    <property type="component" value="Chromosome 11"/>
</dbReference>
<reference evidence="2" key="1">
    <citation type="submission" date="2023-08" db="EMBL/GenBank/DDBJ databases">
        <title>A de novo genome assembly of Solanum verrucosum Schlechtendal, a Mexican diploid species geographically isolated from the other diploid A-genome species in potato relatives.</title>
        <authorList>
            <person name="Hosaka K."/>
        </authorList>
    </citation>
    <scope>NUCLEOTIDE SEQUENCE</scope>
    <source>
        <tissue evidence="2">Young leaves</tissue>
    </source>
</reference>
<sequence length="227" mass="25036">MDRQSTDGPSVSFVDGSVKFQPSIANDGRPVRTVSRLTVRQSRSSVTPTTVQVLSIQITLRSIPDLQFSRISVIMPPRRTNTSNVNARNANAAPPVPDQEVSNAEFRNAIQMLAQSVANQNNQRVQAHVNENGGSAAARVCDFVRMSPPEFLGSQTGEDPQNFLDEIKKIFEVMQVTGNDQVELASYQLKRMWLIYGILSGRRTGVQIQLLLLGIVSGKPFWIGFPP</sequence>
<feature type="region of interest" description="Disordered" evidence="1">
    <location>
        <begin position="80"/>
        <end position="99"/>
    </location>
</feature>
<keyword evidence="3" id="KW-1185">Reference proteome</keyword>
<evidence type="ECO:0000313" key="2">
    <source>
        <dbReference type="EMBL" id="WMV55421.1"/>
    </source>
</evidence>
<name>A0AAF0V2B2_SOLVR</name>